<accession>A0A9D1CIC1</accession>
<keyword evidence="1" id="KW-0472">Membrane</keyword>
<reference evidence="2" key="2">
    <citation type="journal article" date="2021" name="PeerJ">
        <title>Extensive microbial diversity within the chicken gut microbiome revealed by metagenomics and culture.</title>
        <authorList>
            <person name="Gilroy R."/>
            <person name="Ravi A."/>
            <person name="Getino M."/>
            <person name="Pursley I."/>
            <person name="Horton D.L."/>
            <person name="Alikhan N.F."/>
            <person name="Baker D."/>
            <person name="Gharbi K."/>
            <person name="Hall N."/>
            <person name="Watson M."/>
            <person name="Adriaenssens E.M."/>
            <person name="Foster-Nyarko E."/>
            <person name="Jarju S."/>
            <person name="Secka A."/>
            <person name="Antonio M."/>
            <person name="Oren A."/>
            <person name="Chaudhuri R.R."/>
            <person name="La Ragione R."/>
            <person name="Hildebrand F."/>
            <person name="Pallen M.J."/>
        </authorList>
    </citation>
    <scope>NUCLEOTIDE SEQUENCE</scope>
    <source>
        <strain evidence="2">ChiHile30-977</strain>
    </source>
</reference>
<dbReference type="InterPro" id="IPR038728">
    <property type="entry name" value="YkvI-like"/>
</dbReference>
<proteinExistence type="predicted"/>
<dbReference type="PANTHER" id="PTHR37814:SF1">
    <property type="entry name" value="MEMBRANE PROTEIN"/>
    <property type="match status" value="1"/>
</dbReference>
<feature type="transmembrane region" description="Helical" evidence="1">
    <location>
        <begin position="74"/>
        <end position="97"/>
    </location>
</feature>
<dbReference type="PANTHER" id="PTHR37814">
    <property type="entry name" value="CONSERVED MEMBRANE PROTEIN"/>
    <property type="match status" value="1"/>
</dbReference>
<sequence>MRQTLREETQAALALAAAVIGAGFASGSEILRFFSAYGALSWAGCVLAACVLAALATAAALLAGRLGAGDLGSLCACSLGASAGAVAAVVEGLMLVMTAGAMLSAMGELAALALPVHHAYALGLLATLAAAGWLARRGLSAMAALGLWLLPACLVLYGLLLYRRPEARAFLPGEPLPVHIWHTLPLAVAYAAMNVALAGGVLCELGQGRSRGSVARVCCLCALVLLVLLLAANAVLLPQASALSGAALPMVLLARPLGAVGYWACIAALSLAVMSTLIALLRTLARMLMPVLPGRWVWPAALCLPLLTALVGFVRLVEHMYPVMGALSALLFAWILLRSACCKAGRGKTRL</sequence>
<feature type="transmembrane region" description="Helical" evidence="1">
    <location>
        <begin position="260"/>
        <end position="284"/>
    </location>
</feature>
<dbReference type="Proteomes" id="UP000886819">
    <property type="component" value="Unassembled WGS sequence"/>
</dbReference>
<evidence type="ECO:0000313" key="3">
    <source>
        <dbReference type="Proteomes" id="UP000886819"/>
    </source>
</evidence>
<organism evidence="2 3">
    <name type="scientific">Candidatus Avichristensenella intestinipullorum</name>
    <dbReference type="NCBI Taxonomy" id="2840693"/>
    <lineage>
        <taxon>Bacteria</taxon>
        <taxon>Bacillati</taxon>
        <taxon>Bacillota</taxon>
        <taxon>Clostridia</taxon>
        <taxon>Candidatus Avichristensenella</taxon>
    </lineage>
</organism>
<reference evidence="2" key="1">
    <citation type="submission" date="2020-10" db="EMBL/GenBank/DDBJ databases">
        <authorList>
            <person name="Gilroy R."/>
        </authorList>
    </citation>
    <scope>NUCLEOTIDE SEQUENCE</scope>
    <source>
        <strain evidence="2">ChiHile30-977</strain>
    </source>
</reference>
<dbReference type="EMBL" id="DVFI01000081">
    <property type="protein sequence ID" value="HIQ62961.1"/>
    <property type="molecule type" value="Genomic_DNA"/>
</dbReference>
<name>A0A9D1CIC1_9FIRM</name>
<keyword evidence="1" id="KW-0812">Transmembrane</keyword>
<feature type="transmembrane region" description="Helical" evidence="1">
    <location>
        <begin position="180"/>
        <end position="202"/>
    </location>
</feature>
<keyword evidence="1" id="KW-1133">Transmembrane helix</keyword>
<feature type="transmembrane region" description="Helical" evidence="1">
    <location>
        <begin position="37"/>
        <end position="62"/>
    </location>
</feature>
<evidence type="ECO:0000313" key="2">
    <source>
        <dbReference type="EMBL" id="HIQ62961.1"/>
    </source>
</evidence>
<protein>
    <submittedName>
        <fullName evidence="2">Uncharacterized protein</fullName>
    </submittedName>
</protein>
<feature type="transmembrane region" description="Helical" evidence="1">
    <location>
        <begin position="117"/>
        <end position="135"/>
    </location>
</feature>
<feature type="transmembrane region" description="Helical" evidence="1">
    <location>
        <begin position="296"/>
        <end position="314"/>
    </location>
</feature>
<feature type="transmembrane region" description="Helical" evidence="1">
    <location>
        <begin position="142"/>
        <end position="160"/>
    </location>
</feature>
<comment type="caution">
    <text evidence="2">The sequence shown here is derived from an EMBL/GenBank/DDBJ whole genome shotgun (WGS) entry which is preliminary data.</text>
</comment>
<feature type="transmembrane region" description="Helical" evidence="1">
    <location>
        <begin position="214"/>
        <end position="240"/>
    </location>
</feature>
<evidence type="ECO:0000256" key="1">
    <source>
        <dbReference type="SAM" id="Phobius"/>
    </source>
</evidence>
<feature type="transmembrane region" description="Helical" evidence="1">
    <location>
        <begin position="320"/>
        <end position="341"/>
    </location>
</feature>
<dbReference type="AlphaFoldDB" id="A0A9D1CIC1"/>
<gene>
    <name evidence="2" type="ORF">IAA66_05170</name>
</gene>